<feature type="domain" description="FHA" evidence="9">
    <location>
        <begin position="44"/>
        <end position="101"/>
    </location>
</feature>
<comment type="subcellular location">
    <subcellularLocation>
        <location evidence="1">Cytoplasm</location>
        <location evidence="1">Cytoskeleton</location>
    </subcellularLocation>
</comment>
<keyword evidence="11" id="KW-1185">Reference proteome</keyword>
<keyword evidence="3" id="KW-0493">Microtubule</keyword>
<dbReference type="PANTHER" id="PTHR47117">
    <property type="entry name" value="STAR-RELATED LIPID TRANSFER PROTEIN 9"/>
    <property type="match status" value="1"/>
</dbReference>
<feature type="coiled-coil region" evidence="8">
    <location>
        <begin position="157"/>
        <end position="206"/>
    </location>
</feature>
<evidence type="ECO:0000256" key="7">
    <source>
        <dbReference type="ARBA" id="ARBA00023212"/>
    </source>
</evidence>
<dbReference type="CDD" id="cd22726">
    <property type="entry name" value="FHA_KIF1A"/>
    <property type="match status" value="1"/>
</dbReference>
<evidence type="ECO:0000313" key="10">
    <source>
        <dbReference type="EMBL" id="CAI9603636.1"/>
    </source>
</evidence>
<evidence type="ECO:0000256" key="8">
    <source>
        <dbReference type="SAM" id="Coils"/>
    </source>
</evidence>
<dbReference type="InterPro" id="IPR032405">
    <property type="entry name" value="Kinesin_assoc"/>
</dbReference>
<dbReference type="Gene3D" id="6.10.250.2530">
    <property type="match status" value="1"/>
</dbReference>
<dbReference type="Pfam" id="PF16183">
    <property type="entry name" value="Kinesin_assoc"/>
    <property type="match status" value="1"/>
</dbReference>
<comment type="caution">
    <text evidence="10">The sequence shown here is derived from an EMBL/GenBank/DDBJ whole genome shotgun (WGS) entry which is preliminary data.</text>
</comment>
<evidence type="ECO:0000256" key="3">
    <source>
        <dbReference type="ARBA" id="ARBA00022701"/>
    </source>
</evidence>
<dbReference type="InterPro" id="IPR008984">
    <property type="entry name" value="SMAD_FHA_dom_sf"/>
</dbReference>
<keyword evidence="7" id="KW-0206">Cytoskeleton</keyword>
<evidence type="ECO:0000256" key="1">
    <source>
        <dbReference type="ARBA" id="ARBA00004245"/>
    </source>
</evidence>
<keyword evidence="4" id="KW-0547">Nucleotide-binding</keyword>
<keyword evidence="2" id="KW-0963">Cytoplasm</keyword>
<dbReference type="InterPro" id="IPR000253">
    <property type="entry name" value="FHA_dom"/>
</dbReference>
<evidence type="ECO:0000256" key="4">
    <source>
        <dbReference type="ARBA" id="ARBA00022741"/>
    </source>
</evidence>
<keyword evidence="6" id="KW-0505">Motor protein</keyword>
<dbReference type="PANTHER" id="PTHR47117:SF2">
    <property type="entry name" value="KINESIN-LIKE PROTEIN KIF1A ISOFORM X1"/>
    <property type="match status" value="1"/>
</dbReference>
<protein>
    <recommendedName>
        <fullName evidence="9">FHA domain-containing protein</fullName>
    </recommendedName>
</protein>
<dbReference type="SMART" id="SM00240">
    <property type="entry name" value="FHA"/>
    <property type="match status" value="1"/>
</dbReference>
<keyword evidence="5" id="KW-0067">ATP-binding</keyword>
<evidence type="ECO:0000256" key="2">
    <source>
        <dbReference type="ARBA" id="ARBA00022490"/>
    </source>
</evidence>
<gene>
    <name evidence="10" type="ORF">SPARVUS_LOCUS13339701</name>
</gene>
<reference evidence="10" key="1">
    <citation type="submission" date="2023-05" db="EMBL/GenBank/DDBJ databases">
        <authorList>
            <person name="Stuckert A."/>
        </authorList>
    </citation>
    <scope>NUCLEOTIDE SEQUENCE</scope>
</reference>
<keyword evidence="8" id="KW-0175">Coiled coil</keyword>
<evidence type="ECO:0000313" key="11">
    <source>
        <dbReference type="Proteomes" id="UP001162483"/>
    </source>
</evidence>
<dbReference type="Pfam" id="PF00498">
    <property type="entry name" value="FHA"/>
    <property type="match status" value="1"/>
</dbReference>
<evidence type="ECO:0000259" key="9">
    <source>
        <dbReference type="SMART" id="SM00240"/>
    </source>
</evidence>
<dbReference type="SUPFAM" id="SSF49879">
    <property type="entry name" value="SMAD/FHA domain"/>
    <property type="match status" value="1"/>
</dbReference>
<accession>A0ABN9G4F3</accession>
<name>A0ABN9G4F3_9NEOB</name>
<evidence type="ECO:0000256" key="5">
    <source>
        <dbReference type="ARBA" id="ARBA00022840"/>
    </source>
</evidence>
<sequence length="352" mass="40975">MGVAMREDGGTLGVFSPKKTPHLVNLNEDPLMSECLLYYIKDGITRVGREDVERRQDIVLSGHFIREEHCVFRSHSMPCGAVVVTLEPCDGADTYVNGKKVTETIILRSGNRIIMGKSHVFRFNHPEQARQERERTPCAETPMEPVDWAFAQRELLEKQGIDMKQEMEQRLQELEDQYRKEREEANYLLEQQRLDYESRLEALQRQMDSRYYTEANDEEEEPEDEVQWTDQEYDLALWAFRKWKWYQFTSLRDQLWGNAIFLKEANAISVELKKKVQFQFVLLTDTLYSPLPPDLLPPDAHSEREKRPFPRTIVAVEVQDISSRSVHFIASVLKLPQAASGHDAGNVRRPSS</sequence>
<dbReference type="Gene3D" id="2.60.200.20">
    <property type="match status" value="1"/>
</dbReference>
<dbReference type="EMBL" id="CATNWA010017868">
    <property type="protein sequence ID" value="CAI9603636.1"/>
    <property type="molecule type" value="Genomic_DNA"/>
</dbReference>
<dbReference type="InterPro" id="IPR049779">
    <property type="entry name" value="FHA_KIF1A"/>
</dbReference>
<proteinExistence type="predicted"/>
<organism evidence="10 11">
    <name type="scientific">Staurois parvus</name>
    <dbReference type="NCBI Taxonomy" id="386267"/>
    <lineage>
        <taxon>Eukaryota</taxon>
        <taxon>Metazoa</taxon>
        <taxon>Chordata</taxon>
        <taxon>Craniata</taxon>
        <taxon>Vertebrata</taxon>
        <taxon>Euteleostomi</taxon>
        <taxon>Amphibia</taxon>
        <taxon>Batrachia</taxon>
        <taxon>Anura</taxon>
        <taxon>Neobatrachia</taxon>
        <taxon>Ranoidea</taxon>
        <taxon>Ranidae</taxon>
        <taxon>Staurois</taxon>
    </lineage>
</organism>
<dbReference type="Proteomes" id="UP001162483">
    <property type="component" value="Unassembled WGS sequence"/>
</dbReference>
<evidence type="ECO:0000256" key="6">
    <source>
        <dbReference type="ARBA" id="ARBA00023175"/>
    </source>
</evidence>